<dbReference type="PANTHER" id="PTHR12428">
    <property type="entry name" value="OXA1"/>
    <property type="match status" value="1"/>
</dbReference>
<dbReference type="Proteomes" id="UP000020467">
    <property type="component" value="Unassembled WGS sequence"/>
</dbReference>
<comment type="subcellular location">
    <subcellularLocation>
        <location evidence="1">Membrane</location>
        <topology evidence="1">Multi-pass membrane protein</topology>
    </subcellularLocation>
</comment>
<dbReference type="AlphaFoldDB" id="A0A010RS30"/>
<evidence type="ECO:0000256" key="3">
    <source>
        <dbReference type="ARBA" id="ARBA00022692"/>
    </source>
</evidence>
<proteinExistence type="inferred from homology"/>
<accession>A0A010RS30</accession>
<dbReference type="OrthoDB" id="2148490at2759"/>
<keyword evidence="4 6" id="KW-1133">Transmembrane helix</keyword>
<protein>
    <recommendedName>
        <fullName evidence="9">YidC/Oxa1 family membrane protein insertase</fullName>
    </recommendedName>
</protein>
<keyword evidence="8" id="KW-1185">Reference proteome</keyword>
<feature type="transmembrane region" description="Helical" evidence="6">
    <location>
        <begin position="297"/>
        <end position="320"/>
    </location>
</feature>
<evidence type="ECO:0000313" key="8">
    <source>
        <dbReference type="Proteomes" id="UP000020467"/>
    </source>
</evidence>
<dbReference type="HOGENOM" id="CLU_029282_1_2_1"/>
<evidence type="ECO:0000256" key="5">
    <source>
        <dbReference type="ARBA" id="ARBA00023136"/>
    </source>
</evidence>
<evidence type="ECO:0000256" key="2">
    <source>
        <dbReference type="ARBA" id="ARBA00009877"/>
    </source>
</evidence>
<name>A0A010RS30_9PEZI</name>
<evidence type="ECO:0000313" key="7">
    <source>
        <dbReference type="EMBL" id="EXF83306.1"/>
    </source>
</evidence>
<dbReference type="eggNOG" id="KOG1239">
    <property type="taxonomic scope" value="Eukaryota"/>
</dbReference>
<dbReference type="InterPro" id="IPR001708">
    <property type="entry name" value="YidC/ALB3/OXA1/COX18"/>
</dbReference>
<keyword evidence="5 6" id="KW-0472">Membrane</keyword>
<dbReference type="EMBL" id="JARH01000255">
    <property type="protein sequence ID" value="EXF83306.1"/>
    <property type="molecule type" value="Genomic_DNA"/>
</dbReference>
<dbReference type="GO" id="GO:0005743">
    <property type="term" value="C:mitochondrial inner membrane"/>
    <property type="evidence" value="ECO:0007669"/>
    <property type="project" value="TreeGrafter"/>
</dbReference>
<evidence type="ECO:0000256" key="1">
    <source>
        <dbReference type="ARBA" id="ARBA00004141"/>
    </source>
</evidence>
<organism evidence="7 8">
    <name type="scientific">Colletotrichum fioriniae PJ7</name>
    <dbReference type="NCBI Taxonomy" id="1445577"/>
    <lineage>
        <taxon>Eukaryota</taxon>
        <taxon>Fungi</taxon>
        <taxon>Dikarya</taxon>
        <taxon>Ascomycota</taxon>
        <taxon>Pezizomycotina</taxon>
        <taxon>Sordariomycetes</taxon>
        <taxon>Hypocreomycetidae</taxon>
        <taxon>Glomerellales</taxon>
        <taxon>Glomerellaceae</taxon>
        <taxon>Colletotrichum</taxon>
        <taxon>Colletotrichum acutatum species complex</taxon>
    </lineage>
</organism>
<dbReference type="STRING" id="1445577.A0A010RS30"/>
<evidence type="ECO:0008006" key="9">
    <source>
        <dbReference type="Google" id="ProtNLM"/>
    </source>
</evidence>
<comment type="caution">
    <text evidence="7">The sequence shown here is derived from an EMBL/GenBank/DDBJ whole genome shotgun (WGS) entry which is preliminary data.</text>
</comment>
<sequence length="357" mass="39043">MASLRAARCAITPGLRQSIGFSSARPLAASLRPHLVSRTVRAPQQTISARNFSLGGLVNSSVEATSQAVVSLHSMNATGNWTGTIVFSALLISLCRAPLQYYARRVVERQGEIAPFMAAWSHEVRGTRLSRAIQLAKIRKRMLRELGAQNWKTWAPALGLPIWYLMSESLRRLCGANSGILSLLTGSYKNQEASAGVASTSVSEQASTAASSSADAVSSNLDSLSYVAEGMANGGMLWFTDLTIADPTILLPAMLMGTLGWLTMPKGEMRKYVFNLSTSEQNVPPGLRWRIRLQRGLLLTAILIPALCINLPAGIFVYWISSMIFSQISVKIMDKVRGKHDPWKPSPHYERFHLRGV</sequence>
<keyword evidence="3 6" id="KW-0812">Transmembrane</keyword>
<evidence type="ECO:0000256" key="6">
    <source>
        <dbReference type="SAM" id="Phobius"/>
    </source>
</evidence>
<gene>
    <name evidence="7" type="ORF">CFIO01_04556</name>
</gene>
<dbReference type="GO" id="GO:0032979">
    <property type="term" value="P:protein insertion into mitochondrial inner membrane from matrix"/>
    <property type="evidence" value="ECO:0007669"/>
    <property type="project" value="TreeGrafter"/>
</dbReference>
<dbReference type="GO" id="GO:0032977">
    <property type="term" value="F:membrane insertase activity"/>
    <property type="evidence" value="ECO:0007669"/>
    <property type="project" value="InterPro"/>
</dbReference>
<comment type="similarity">
    <text evidence="2">Belongs to the OXA1/ALB3/YidC family.</text>
</comment>
<dbReference type="PANTHER" id="PTHR12428:SF65">
    <property type="entry name" value="CYTOCHROME C OXIDASE ASSEMBLY PROTEIN COX18, MITOCHONDRIAL"/>
    <property type="match status" value="1"/>
</dbReference>
<evidence type="ECO:0000256" key="4">
    <source>
        <dbReference type="ARBA" id="ARBA00022989"/>
    </source>
</evidence>
<dbReference type="GO" id="GO:0033617">
    <property type="term" value="P:mitochondrial respiratory chain complex IV assembly"/>
    <property type="evidence" value="ECO:0007669"/>
    <property type="project" value="TreeGrafter"/>
</dbReference>
<dbReference type="KEGG" id="cfj:CFIO01_04556"/>
<reference evidence="7 8" key="1">
    <citation type="submission" date="2014-02" db="EMBL/GenBank/DDBJ databases">
        <title>The genome sequence of Colletotrichum fioriniae PJ7.</title>
        <authorList>
            <person name="Baroncelli R."/>
            <person name="Thon M.R."/>
        </authorList>
    </citation>
    <scope>NUCLEOTIDE SEQUENCE [LARGE SCALE GENOMIC DNA]</scope>
    <source>
        <strain evidence="7 8">PJ7</strain>
    </source>
</reference>